<accession>A0ABQ7C0D1</accession>
<keyword evidence="3" id="KW-1185">Reference proteome</keyword>
<reference evidence="2 3" key="1">
    <citation type="journal article" date="2020" name="BMC Genomics">
        <title>Intraspecific diversification of the crop wild relative Brassica cretica Lam. using demographic model selection.</title>
        <authorList>
            <person name="Kioukis A."/>
            <person name="Michalopoulou V.A."/>
            <person name="Briers L."/>
            <person name="Pirintsos S."/>
            <person name="Studholme D.J."/>
            <person name="Pavlidis P."/>
            <person name="Sarris P.F."/>
        </authorList>
    </citation>
    <scope>NUCLEOTIDE SEQUENCE [LARGE SCALE GENOMIC DNA]</scope>
    <source>
        <strain evidence="3">cv. PFS-1207/04</strain>
    </source>
</reference>
<gene>
    <name evidence="2" type="ORF">DY000_02002127</name>
</gene>
<feature type="compositionally biased region" description="Basic and acidic residues" evidence="1">
    <location>
        <begin position="1"/>
        <end position="32"/>
    </location>
</feature>
<sequence>MEREVAVEREKQEKESREPKRERNQRAADERRSGRRRREMKIAVVSRENRQKERTRRDRFNFSSAHSRFDSCGGMMNITAQETVLLKQCQGFFSRYCVEMTVSDDSAVFVGFAMQWRNIPASAVSQNVKALLFQFSN</sequence>
<protein>
    <submittedName>
        <fullName evidence="2">Uncharacterized protein</fullName>
    </submittedName>
</protein>
<evidence type="ECO:0000313" key="3">
    <source>
        <dbReference type="Proteomes" id="UP000266723"/>
    </source>
</evidence>
<comment type="caution">
    <text evidence="2">The sequence shown here is derived from an EMBL/GenBank/DDBJ whole genome shotgun (WGS) entry which is preliminary data.</text>
</comment>
<name>A0ABQ7C0D1_BRACR</name>
<organism evidence="2 3">
    <name type="scientific">Brassica cretica</name>
    <name type="common">Mustard</name>
    <dbReference type="NCBI Taxonomy" id="69181"/>
    <lineage>
        <taxon>Eukaryota</taxon>
        <taxon>Viridiplantae</taxon>
        <taxon>Streptophyta</taxon>
        <taxon>Embryophyta</taxon>
        <taxon>Tracheophyta</taxon>
        <taxon>Spermatophyta</taxon>
        <taxon>Magnoliopsida</taxon>
        <taxon>eudicotyledons</taxon>
        <taxon>Gunneridae</taxon>
        <taxon>Pentapetalae</taxon>
        <taxon>rosids</taxon>
        <taxon>malvids</taxon>
        <taxon>Brassicales</taxon>
        <taxon>Brassicaceae</taxon>
        <taxon>Brassiceae</taxon>
        <taxon>Brassica</taxon>
    </lineage>
</organism>
<evidence type="ECO:0000256" key="1">
    <source>
        <dbReference type="SAM" id="MobiDB-lite"/>
    </source>
</evidence>
<evidence type="ECO:0000313" key="2">
    <source>
        <dbReference type="EMBL" id="KAF3545586.1"/>
    </source>
</evidence>
<proteinExistence type="predicted"/>
<dbReference type="Proteomes" id="UP000266723">
    <property type="component" value="Unassembled WGS sequence"/>
</dbReference>
<dbReference type="EMBL" id="QGKV02000832">
    <property type="protein sequence ID" value="KAF3545586.1"/>
    <property type="molecule type" value="Genomic_DNA"/>
</dbReference>
<feature type="region of interest" description="Disordered" evidence="1">
    <location>
        <begin position="1"/>
        <end position="39"/>
    </location>
</feature>